<dbReference type="InterPro" id="IPR011992">
    <property type="entry name" value="EF-hand-dom_pair"/>
</dbReference>
<dbReference type="EMBL" id="BNBF01000036">
    <property type="protein sequence ID" value="GHG74792.1"/>
    <property type="molecule type" value="Genomic_DNA"/>
</dbReference>
<dbReference type="PROSITE" id="PS50222">
    <property type="entry name" value="EF_HAND_2"/>
    <property type="match status" value="2"/>
</dbReference>
<dbReference type="PROSITE" id="PS00018">
    <property type="entry name" value="EF_HAND_1"/>
    <property type="match status" value="1"/>
</dbReference>
<keyword evidence="3" id="KW-1185">Reference proteome</keyword>
<dbReference type="Gene3D" id="1.10.238.10">
    <property type="entry name" value="EF-hand"/>
    <property type="match status" value="1"/>
</dbReference>
<dbReference type="SUPFAM" id="SSF47473">
    <property type="entry name" value="EF-hand"/>
    <property type="match status" value="1"/>
</dbReference>
<feature type="domain" description="EF-hand" evidence="1">
    <location>
        <begin position="10"/>
        <end position="45"/>
    </location>
</feature>
<evidence type="ECO:0000313" key="2">
    <source>
        <dbReference type="EMBL" id="GHG74792.1"/>
    </source>
</evidence>
<evidence type="ECO:0000313" key="3">
    <source>
        <dbReference type="Proteomes" id="UP000619355"/>
    </source>
</evidence>
<comment type="caution">
    <text evidence="2">The sequence shown here is derived from an EMBL/GenBank/DDBJ whole genome shotgun (WGS) entry which is preliminary data.</text>
</comment>
<dbReference type="GO" id="GO:0005509">
    <property type="term" value="F:calcium ion binding"/>
    <property type="evidence" value="ECO:0007669"/>
    <property type="project" value="InterPro"/>
</dbReference>
<dbReference type="CDD" id="cd00051">
    <property type="entry name" value="EFh"/>
    <property type="match status" value="1"/>
</dbReference>
<evidence type="ECO:0000259" key="1">
    <source>
        <dbReference type="PROSITE" id="PS50222"/>
    </source>
</evidence>
<organism evidence="2 3">
    <name type="scientific">Streptomyces capoamus</name>
    <dbReference type="NCBI Taxonomy" id="68183"/>
    <lineage>
        <taxon>Bacteria</taxon>
        <taxon>Bacillati</taxon>
        <taxon>Actinomycetota</taxon>
        <taxon>Actinomycetes</taxon>
        <taxon>Kitasatosporales</taxon>
        <taxon>Streptomycetaceae</taxon>
        <taxon>Streptomyces</taxon>
    </lineage>
</organism>
<dbReference type="AlphaFoldDB" id="A0A919F2S7"/>
<gene>
    <name evidence="2" type="ORF">GCM10018980_71880</name>
</gene>
<proteinExistence type="predicted"/>
<dbReference type="InterPro" id="IPR018247">
    <property type="entry name" value="EF_Hand_1_Ca_BS"/>
</dbReference>
<accession>A0A919F2S7</accession>
<dbReference type="InterPro" id="IPR002048">
    <property type="entry name" value="EF_hand_dom"/>
</dbReference>
<sequence length="97" mass="11107">MSGSVNRENITQEKVQAVFKAIDTDGDGCITGPEIVDFLEKRGSLSPQKLRDFGRLDQERDGRIDFDEFEYAVNQWYFDLEGDSPEARAVEEIFRQA</sequence>
<dbReference type="Proteomes" id="UP000619355">
    <property type="component" value="Unassembled WGS sequence"/>
</dbReference>
<feature type="domain" description="EF-hand" evidence="1">
    <location>
        <begin position="53"/>
        <end position="79"/>
    </location>
</feature>
<name>A0A919F2S7_9ACTN</name>
<dbReference type="SMART" id="SM00054">
    <property type="entry name" value="EFh"/>
    <property type="match status" value="2"/>
</dbReference>
<reference evidence="3" key="1">
    <citation type="journal article" date="2019" name="Int. J. Syst. Evol. Microbiol.">
        <title>The Global Catalogue of Microorganisms (GCM) 10K type strain sequencing project: providing services to taxonomists for standard genome sequencing and annotation.</title>
        <authorList>
            <consortium name="The Broad Institute Genomics Platform"/>
            <consortium name="The Broad Institute Genome Sequencing Center for Infectious Disease"/>
            <person name="Wu L."/>
            <person name="Ma J."/>
        </authorList>
    </citation>
    <scope>NUCLEOTIDE SEQUENCE [LARGE SCALE GENOMIC DNA]</scope>
    <source>
        <strain evidence="3">JCM 4253</strain>
    </source>
</reference>
<protein>
    <recommendedName>
        <fullName evidence="1">EF-hand domain-containing protein</fullName>
    </recommendedName>
</protein>
<dbReference type="Pfam" id="PF13499">
    <property type="entry name" value="EF-hand_7"/>
    <property type="match status" value="1"/>
</dbReference>